<evidence type="ECO:0000313" key="2">
    <source>
        <dbReference type="Proteomes" id="UP001165205"/>
    </source>
</evidence>
<proteinExistence type="predicted"/>
<sequence length="203" mass="22596">MQSLTVRPTNFQHQVRRRSIASKCGNTTTSSSARIWLAPVTARKRLGGDSLLFNEEIDQWLHRLHLFVRNKLVIFGDCNKMYETHVKDVVFINVPERVQPMCMVQMGVATEHLLHDSLTVFVKCLGEATGLANPLLTRRDRARTGGAGARDLMEREGIRQAVDLVGGEHNGVVDLADNPFLDTVDELGGRDLGSTTIHEPGIR</sequence>
<evidence type="ECO:0000313" key="1">
    <source>
        <dbReference type="EMBL" id="GMG37511.1"/>
    </source>
</evidence>
<comment type="caution">
    <text evidence="1">The sequence shown here is derived from an EMBL/GenBank/DDBJ whole genome shotgun (WGS) entry which is preliminary data.</text>
</comment>
<accession>A0AAN5C4E9</accession>
<dbReference type="Proteomes" id="UP001165205">
    <property type="component" value="Unassembled WGS sequence"/>
</dbReference>
<dbReference type="EMBL" id="BSYA01000244">
    <property type="protein sequence ID" value="GMG37511.1"/>
    <property type="molecule type" value="Genomic_DNA"/>
</dbReference>
<gene>
    <name evidence="1" type="ORF">Aory04_001236100</name>
</gene>
<dbReference type="AlphaFoldDB" id="A0AAN5C4E9"/>
<reference evidence="1" key="1">
    <citation type="submission" date="2023-04" db="EMBL/GenBank/DDBJ databases">
        <title>Aspergillus oryzae NBRC 4228.</title>
        <authorList>
            <person name="Ichikawa N."/>
            <person name="Sato H."/>
            <person name="Tonouchi N."/>
        </authorList>
    </citation>
    <scope>NUCLEOTIDE SEQUENCE</scope>
    <source>
        <strain evidence="1">NBRC 4228</strain>
    </source>
</reference>
<name>A0AAN5C4E9_ASPOZ</name>
<organism evidence="1 2">
    <name type="scientific">Aspergillus oryzae</name>
    <name type="common">Yellow koji mold</name>
    <dbReference type="NCBI Taxonomy" id="5062"/>
    <lineage>
        <taxon>Eukaryota</taxon>
        <taxon>Fungi</taxon>
        <taxon>Dikarya</taxon>
        <taxon>Ascomycota</taxon>
        <taxon>Pezizomycotina</taxon>
        <taxon>Eurotiomycetes</taxon>
        <taxon>Eurotiomycetidae</taxon>
        <taxon>Eurotiales</taxon>
        <taxon>Aspergillaceae</taxon>
        <taxon>Aspergillus</taxon>
        <taxon>Aspergillus subgen. Circumdati</taxon>
    </lineage>
</organism>
<protein>
    <submittedName>
        <fullName evidence="1">Unnamed protein product</fullName>
    </submittedName>
</protein>